<gene>
    <name evidence="1" type="ORF">FB465_1974</name>
</gene>
<protein>
    <submittedName>
        <fullName evidence="1">AAA domain-containing protein</fullName>
    </submittedName>
</protein>
<sequence length="200" mass="21600">MVNRPPVMIGFAGTHHTGKTTIARRVEMELRAVGLTVTRTGGLARRAAELGFPKMQRHTAHSTEWIIAASAAAALEASHTADVVLVDRTPHDALAYYIAAQHHRGEQPEDDEVQPLAGLADLHARHHALLLATVLDPSIPLGEHPRKDPAYLDTDYRAAVDRHLHELLADRMLHHMPVPSTGHDAAVQAAVTAALQAADA</sequence>
<dbReference type="AlphaFoldDB" id="A0A561EN31"/>
<proteinExistence type="predicted"/>
<keyword evidence="2" id="KW-1185">Reference proteome</keyword>
<dbReference type="InterPro" id="IPR027417">
    <property type="entry name" value="P-loop_NTPase"/>
</dbReference>
<dbReference type="RefSeq" id="WP_145789474.1">
    <property type="nucleotide sequence ID" value="NZ_BAAABR010000054.1"/>
</dbReference>
<name>A0A561EN31_9ACTN</name>
<dbReference type="EMBL" id="VIVR01000001">
    <property type="protein sequence ID" value="TWE16979.1"/>
    <property type="molecule type" value="Genomic_DNA"/>
</dbReference>
<reference evidence="1 2" key="1">
    <citation type="submission" date="2019-06" db="EMBL/GenBank/DDBJ databases">
        <title>Sequencing the genomes of 1000 actinobacteria strains.</title>
        <authorList>
            <person name="Klenk H.-P."/>
        </authorList>
    </citation>
    <scope>NUCLEOTIDE SEQUENCE [LARGE SCALE GENOMIC DNA]</scope>
    <source>
        <strain evidence="1 2">DSM 41649</strain>
    </source>
</reference>
<dbReference type="SUPFAM" id="SSF52540">
    <property type="entry name" value="P-loop containing nucleoside triphosphate hydrolases"/>
    <property type="match status" value="1"/>
</dbReference>
<organism evidence="1 2">
    <name type="scientific">Kitasatospora atroaurantiaca</name>
    <dbReference type="NCBI Taxonomy" id="285545"/>
    <lineage>
        <taxon>Bacteria</taxon>
        <taxon>Bacillati</taxon>
        <taxon>Actinomycetota</taxon>
        <taxon>Actinomycetes</taxon>
        <taxon>Kitasatosporales</taxon>
        <taxon>Streptomycetaceae</taxon>
        <taxon>Kitasatospora</taxon>
    </lineage>
</organism>
<evidence type="ECO:0000313" key="2">
    <source>
        <dbReference type="Proteomes" id="UP000318416"/>
    </source>
</evidence>
<dbReference type="Gene3D" id="3.40.50.300">
    <property type="entry name" value="P-loop containing nucleotide triphosphate hydrolases"/>
    <property type="match status" value="1"/>
</dbReference>
<evidence type="ECO:0000313" key="1">
    <source>
        <dbReference type="EMBL" id="TWE16979.1"/>
    </source>
</evidence>
<dbReference type="Proteomes" id="UP000318416">
    <property type="component" value="Unassembled WGS sequence"/>
</dbReference>
<comment type="caution">
    <text evidence="1">The sequence shown here is derived from an EMBL/GenBank/DDBJ whole genome shotgun (WGS) entry which is preliminary data.</text>
</comment>
<accession>A0A561EN31</accession>
<dbReference type="OrthoDB" id="8116259at2"/>